<dbReference type="eggNOG" id="ENOG5032461">
    <property type="taxonomic scope" value="Bacteria"/>
</dbReference>
<protein>
    <submittedName>
        <fullName evidence="2">Gsr2694 protein</fullName>
    </submittedName>
</protein>
<dbReference type="Proteomes" id="UP000000557">
    <property type="component" value="Chromosome"/>
</dbReference>
<evidence type="ECO:0000313" key="3">
    <source>
        <dbReference type="Proteomes" id="UP000000557"/>
    </source>
</evidence>
<keyword evidence="3" id="KW-1185">Reference proteome</keyword>
<dbReference type="KEGG" id="gvi:gsr2694"/>
<dbReference type="InterPro" id="IPR056077">
    <property type="entry name" value="DUF7660"/>
</dbReference>
<dbReference type="EnsemblBacteria" id="BAC90635">
    <property type="protein sequence ID" value="BAC90635"/>
    <property type="gene ID" value="BAC90635"/>
</dbReference>
<evidence type="ECO:0000313" key="2">
    <source>
        <dbReference type="EMBL" id="BAC90635.1"/>
    </source>
</evidence>
<name>Q7NH43_GLOVI</name>
<dbReference type="OrthoDB" id="1373771at2"/>
<feature type="domain" description="DUF7660" evidence="1">
    <location>
        <begin position="12"/>
        <end position="92"/>
    </location>
</feature>
<gene>
    <name evidence="2" type="ordered locus">gsr2694</name>
</gene>
<organism evidence="2 3">
    <name type="scientific">Gloeobacter violaceus (strain ATCC 29082 / PCC 7421)</name>
    <dbReference type="NCBI Taxonomy" id="251221"/>
    <lineage>
        <taxon>Bacteria</taxon>
        <taxon>Bacillati</taxon>
        <taxon>Cyanobacteriota</taxon>
        <taxon>Cyanophyceae</taxon>
        <taxon>Gloeobacterales</taxon>
        <taxon>Gloeobacteraceae</taxon>
        <taxon>Gloeobacter</taxon>
    </lineage>
</organism>
<reference evidence="2 3" key="2">
    <citation type="journal article" date="2003" name="DNA Res.">
        <title>Complete genome structure of Gloeobacter violaceus PCC 7421, a cyanobacterium that lacks thylakoids (supplement).</title>
        <authorList>
            <person name="Nakamura Y."/>
            <person name="Kaneko T."/>
            <person name="Sato S."/>
            <person name="Mimuro M."/>
            <person name="Miyashita H."/>
            <person name="Tsuchiya T."/>
            <person name="Sasamoto S."/>
            <person name="Watanabe A."/>
            <person name="Kawashima K."/>
            <person name="Kishida Y."/>
            <person name="Kiyokawa C."/>
            <person name="Kohara M."/>
            <person name="Matsumoto M."/>
            <person name="Matsuno A."/>
            <person name="Nakazaki N."/>
            <person name="Shimpo S."/>
            <person name="Takeuchi C."/>
            <person name="Yamada M."/>
            <person name="Tabata S."/>
        </authorList>
    </citation>
    <scope>NUCLEOTIDE SEQUENCE [LARGE SCALE GENOMIC DNA]</scope>
    <source>
        <strain evidence="3">ATCC 29082 / PCC 7421</strain>
    </source>
</reference>
<proteinExistence type="predicted"/>
<accession>Q7NH43</accession>
<dbReference type="InParanoid" id="Q7NH43"/>
<dbReference type="HOGENOM" id="CLU_170093_0_0_3"/>
<dbReference type="EMBL" id="BA000045">
    <property type="protein sequence ID" value="BAC90635.1"/>
    <property type="molecule type" value="Genomic_DNA"/>
</dbReference>
<sequence length="92" mass="10374">MELHEMADRVDSKETFLEFVGALRADWETSRAEESAQPSSPCSPAARGWENPDLGRFLGALHAWTEDMGDRVAPQPSWRTFADMLMAAKIYE</sequence>
<dbReference type="Pfam" id="PF24693">
    <property type="entry name" value="DUF7660"/>
    <property type="match status" value="1"/>
</dbReference>
<dbReference type="AlphaFoldDB" id="Q7NH43"/>
<evidence type="ECO:0000259" key="1">
    <source>
        <dbReference type="Pfam" id="PF24693"/>
    </source>
</evidence>
<dbReference type="STRING" id="251221.gene:10760196"/>
<reference evidence="2 3" key="1">
    <citation type="journal article" date="2003" name="DNA Res.">
        <title>Complete genome structure of Gloeobacter violaceus PCC 7421, a cyanobacterium that lacks thylakoids.</title>
        <authorList>
            <person name="Nakamura Y."/>
            <person name="Kaneko T."/>
            <person name="Sato S."/>
            <person name="Mimuro M."/>
            <person name="Miyashita H."/>
            <person name="Tsuchiya T."/>
            <person name="Sasamoto S."/>
            <person name="Watanabe A."/>
            <person name="Kawashima K."/>
            <person name="Kishida Y."/>
            <person name="Kiyokawa C."/>
            <person name="Kohara M."/>
            <person name="Matsumoto M."/>
            <person name="Matsuno A."/>
            <person name="Nakazaki N."/>
            <person name="Shimpo S."/>
            <person name="Takeuchi C."/>
            <person name="Yamada M."/>
            <person name="Tabata S."/>
        </authorList>
    </citation>
    <scope>NUCLEOTIDE SEQUENCE [LARGE SCALE GENOMIC DNA]</scope>
    <source>
        <strain evidence="3">ATCC 29082 / PCC 7421</strain>
    </source>
</reference>